<evidence type="ECO:0000256" key="1">
    <source>
        <dbReference type="ARBA" id="ARBA00006738"/>
    </source>
</evidence>
<dbReference type="Pfam" id="PF02021">
    <property type="entry name" value="UPF0102"/>
    <property type="match status" value="1"/>
</dbReference>
<dbReference type="Gene3D" id="3.40.1350.10">
    <property type="match status" value="1"/>
</dbReference>
<dbReference type="Proteomes" id="UP000521379">
    <property type="component" value="Unassembled WGS sequence"/>
</dbReference>
<keyword evidence="4" id="KW-1185">Reference proteome</keyword>
<evidence type="ECO:0000313" key="3">
    <source>
        <dbReference type="EMBL" id="NKE09108.1"/>
    </source>
</evidence>
<dbReference type="NCBIfam" id="NF009154">
    <property type="entry name" value="PRK12497.3-3"/>
    <property type="match status" value="1"/>
</dbReference>
<sequence>MNLLQPSGLNPQIRCTGGGQLRSRCTLTTPGALVSSGSVIAGCCRNFRGIAWEHPVETNLNARQSLGRVGEEIAVEYLQARGAEILARNWRAQKSHHGVTGELDVVLRLGPVVVGVEVKTRSGVGYGHPLESITPVKLRRLHLLLAAWTSENGHHARPRRIDAVAVMIRRRPGRPTAVSVEHRPGLT</sequence>
<organism evidence="3 4">
    <name type="scientific">Kocuria subflava</name>
    <dbReference type="NCBI Taxonomy" id="1736139"/>
    <lineage>
        <taxon>Bacteria</taxon>
        <taxon>Bacillati</taxon>
        <taxon>Actinomycetota</taxon>
        <taxon>Actinomycetes</taxon>
        <taxon>Micrococcales</taxon>
        <taxon>Micrococcaceae</taxon>
        <taxon>Kocuria</taxon>
    </lineage>
</organism>
<dbReference type="EMBL" id="JAAVUN010000005">
    <property type="protein sequence ID" value="NKE09108.1"/>
    <property type="molecule type" value="Genomic_DNA"/>
</dbReference>
<dbReference type="InterPro" id="IPR011856">
    <property type="entry name" value="tRNA_endonuc-like_dom_sf"/>
</dbReference>
<dbReference type="HAMAP" id="MF_00048">
    <property type="entry name" value="UPF0102"/>
    <property type="match status" value="1"/>
</dbReference>
<dbReference type="AlphaFoldDB" id="A0A846TIX9"/>
<proteinExistence type="inferred from homology"/>
<evidence type="ECO:0000256" key="2">
    <source>
        <dbReference type="HAMAP-Rule" id="MF_00048"/>
    </source>
</evidence>
<dbReference type="PANTHER" id="PTHR34039:SF1">
    <property type="entry name" value="UPF0102 PROTEIN YRAN"/>
    <property type="match status" value="1"/>
</dbReference>
<dbReference type="GO" id="GO:0003676">
    <property type="term" value="F:nucleic acid binding"/>
    <property type="evidence" value="ECO:0007669"/>
    <property type="project" value="InterPro"/>
</dbReference>
<comment type="caution">
    <text evidence="3">The sequence shown here is derived from an EMBL/GenBank/DDBJ whole genome shotgun (WGS) entry which is preliminary data.</text>
</comment>
<evidence type="ECO:0000313" key="4">
    <source>
        <dbReference type="Proteomes" id="UP000521379"/>
    </source>
</evidence>
<reference evidence="3 4" key="1">
    <citation type="submission" date="2020-02" db="EMBL/GenBank/DDBJ databases">
        <authorList>
            <person name="Sun Q."/>
        </authorList>
    </citation>
    <scope>NUCLEOTIDE SEQUENCE [LARGE SCALE GENOMIC DNA]</scope>
    <source>
        <strain evidence="3 4">YIM 13062</strain>
    </source>
</reference>
<dbReference type="PANTHER" id="PTHR34039">
    <property type="entry name" value="UPF0102 PROTEIN YRAN"/>
    <property type="match status" value="1"/>
</dbReference>
<name>A0A846TIX9_9MICC</name>
<comment type="similarity">
    <text evidence="1 2">Belongs to the UPF0102 family.</text>
</comment>
<accession>A0A846TIX9</accession>
<dbReference type="SUPFAM" id="SSF52980">
    <property type="entry name" value="Restriction endonuclease-like"/>
    <property type="match status" value="1"/>
</dbReference>
<dbReference type="InterPro" id="IPR011335">
    <property type="entry name" value="Restrct_endonuc-II-like"/>
</dbReference>
<protein>
    <recommendedName>
        <fullName evidence="2">UPF0102 protein GTW58_03945</fullName>
    </recommendedName>
</protein>
<dbReference type="InterPro" id="IPR003509">
    <property type="entry name" value="UPF0102_YraN-like"/>
</dbReference>
<gene>
    <name evidence="3" type="ORF">GTW58_03945</name>
</gene>